<protein>
    <recommendedName>
        <fullName evidence="4">DUF2516 family protein</fullName>
    </recommendedName>
</protein>
<dbReference type="EMBL" id="JAGQHS010000006">
    <property type="protein sequence ID" value="MCA9754625.1"/>
    <property type="molecule type" value="Genomic_DNA"/>
</dbReference>
<dbReference type="Proteomes" id="UP000739538">
    <property type="component" value="Unassembled WGS sequence"/>
</dbReference>
<feature type="transmembrane region" description="Helical" evidence="1">
    <location>
        <begin position="44"/>
        <end position="62"/>
    </location>
</feature>
<evidence type="ECO:0000313" key="3">
    <source>
        <dbReference type="Proteomes" id="UP000739538"/>
    </source>
</evidence>
<gene>
    <name evidence="2" type="ORF">KDA27_02395</name>
</gene>
<proteinExistence type="predicted"/>
<dbReference type="AlphaFoldDB" id="A0A956SBS5"/>
<sequence>MIASEFVDFLVFGLPALLTVFALLAGIAYICAPSREFKERVSTWMWRVFGTMSALGLVGLVLASTTEWPILIAAGVATLGLLFWLLRRSPRARV</sequence>
<evidence type="ECO:0000256" key="1">
    <source>
        <dbReference type="SAM" id="Phobius"/>
    </source>
</evidence>
<keyword evidence="1" id="KW-0812">Transmembrane</keyword>
<organism evidence="2 3">
    <name type="scientific">Eiseniibacteriota bacterium</name>
    <dbReference type="NCBI Taxonomy" id="2212470"/>
    <lineage>
        <taxon>Bacteria</taxon>
        <taxon>Candidatus Eiseniibacteriota</taxon>
    </lineage>
</organism>
<name>A0A956SBS5_UNCEI</name>
<reference evidence="2" key="1">
    <citation type="submission" date="2020-04" db="EMBL/GenBank/DDBJ databases">
        <authorList>
            <person name="Zhang T."/>
        </authorList>
    </citation>
    <scope>NUCLEOTIDE SEQUENCE</scope>
    <source>
        <strain evidence="2">HKST-UBA02</strain>
    </source>
</reference>
<evidence type="ECO:0008006" key="4">
    <source>
        <dbReference type="Google" id="ProtNLM"/>
    </source>
</evidence>
<accession>A0A956SBS5</accession>
<keyword evidence="1" id="KW-0472">Membrane</keyword>
<reference evidence="2" key="2">
    <citation type="journal article" date="2021" name="Microbiome">
        <title>Successional dynamics and alternative stable states in a saline activated sludge microbial community over 9 years.</title>
        <authorList>
            <person name="Wang Y."/>
            <person name="Ye J."/>
            <person name="Ju F."/>
            <person name="Liu L."/>
            <person name="Boyd J.A."/>
            <person name="Deng Y."/>
            <person name="Parks D.H."/>
            <person name="Jiang X."/>
            <person name="Yin X."/>
            <person name="Woodcroft B.J."/>
            <person name="Tyson G.W."/>
            <person name="Hugenholtz P."/>
            <person name="Polz M.F."/>
            <person name="Zhang T."/>
        </authorList>
    </citation>
    <scope>NUCLEOTIDE SEQUENCE</scope>
    <source>
        <strain evidence="2">HKST-UBA02</strain>
    </source>
</reference>
<keyword evidence="1" id="KW-1133">Transmembrane helix</keyword>
<evidence type="ECO:0000313" key="2">
    <source>
        <dbReference type="EMBL" id="MCA9754625.1"/>
    </source>
</evidence>
<feature type="transmembrane region" description="Helical" evidence="1">
    <location>
        <begin position="68"/>
        <end position="86"/>
    </location>
</feature>
<comment type="caution">
    <text evidence="2">The sequence shown here is derived from an EMBL/GenBank/DDBJ whole genome shotgun (WGS) entry which is preliminary data.</text>
</comment>
<feature type="transmembrane region" description="Helical" evidence="1">
    <location>
        <begin position="12"/>
        <end position="32"/>
    </location>
</feature>